<evidence type="ECO:0000313" key="3">
    <source>
        <dbReference type="Proteomes" id="UP001205843"/>
    </source>
</evidence>
<dbReference type="Gene3D" id="3.30.310.170">
    <property type="entry name" value="Outer membrane protein assembly factor BamC"/>
    <property type="match status" value="1"/>
</dbReference>
<organism evidence="2 3">
    <name type="scientific">Natronocella acetinitrilica</name>
    <dbReference type="NCBI Taxonomy" id="414046"/>
    <lineage>
        <taxon>Bacteria</taxon>
        <taxon>Pseudomonadati</taxon>
        <taxon>Pseudomonadota</taxon>
        <taxon>Gammaproteobacteria</taxon>
        <taxon>Chromatiales</taxon>
        <taxon>Ectothiorhodospiraceae</taxon>
        <taxon>Natronocella</taxon>
    </lineage>
</organism>
<proteinExistence type="predicted"/>
<dbReference type="Pfam" id="PF06804">
    <property type="entry name" value="Lipoprotein_18"/>
    <property type="match status" value="1"/>
</dbReference>
<sequence length="352" mass="39312">MRKLSLKQSLLALLIALVLAGCSSGGRDADVRTSDPLIVPPDLSSERIGEVPALGRQRSATFSEFARGEGRDGAAVLPEPPGMQVQRSGQTRWLRIDARPEEVWVWLNDFAEEFNIPVIRSSESLGVIESDWMPRPLGLSGGVFMPLELEADAPVLEQYTFRLDSGDRADRTLVFVAHRRAMSDNGDWTPRDGDRGREAEALRTFMVHLGINEVMAARDIAAAQEEDAFSRIMRDSDDRLTLVIAESFLQGWRRVGLAIDRAGFTVEDRDRSERLYLVRYDPSAEADRSGRSFFSRLAFWRTREAQLEPGNYAIRLGSDGGSTTVWITDEDGDAVDEGLSEQLLVLIQEQLR</sequence>
<reference evidence="2" key="1">
    <citation type="submission" date="2022-03" db="EMBL/GenBank/DDBJ databases">
        <title>Genomic Encyclopedia of Type Strains, Phase III (KMG-III): the genomes of soil and plant-associated and newly described type strains.</title>
        <authorList>
            <person name="Whitman W."/>
        </authorList>
    </citation>
    <scope>NUCLEOTIDE SEQUENCE</scope>
    <source>
        <strain evidence="2">ANL 6-2</strain>
    </source>
</reference>
<dbReference type="InterPro" id="IPR010653">
    <property type="entry name" value="NlpB/DapX"/>
</dbReference>
<name>A0AAE3G1G4_9GAMM</name>
<accession>A0AAE3G1G4</accession>
<dbReference type="AlphaFoldDB" id="A0AAE3G1G4"/>
<dbReference type="Proteomes" id="UP001205843">
    <property type="component" value="Unassembled WGS sequence"/>
</dbReference>
<dbReference type="RefSeq" id="WP_253475597.1">
    <property type="nucleotide sequence ID" value="NZ_JALJXV010000002.1"/>
</dbReference>
<protein>
    <submittedName>
        <fullName evidence="2">Outer membrane protein assembly factor BamC</fullName>
    </submittedName>
</protein>
<keyword evidence="1" id="KW-0732">Signal</keyword>
<evidence type="ECO:0000313" key="2">
    <source>
        <dbReference type="EMBL" id="MCP1674065.1"/>
    </source>
</evidence>
<dbReference type="InterPro" id="IPR042268">
    <property type="entry name" value="BamC_C"/>
</dbReference>
<keyword evidence="3" id="KW-1185">Reference proteome</keyword>
<dbReference type="PROSITE" id="PS51257">
    <property type="entry name" value="PROKAR_LIPOPROTEIN"/>
    <property type="match status" value="1"/>
</dbReference>
<feature type="signal peptide" evidence="1">
    <location>
        <begin position="1"/>
        <end position="29"/>
    </location>
</feature>
<gene>
    <name evidence="2" type="ORF">J2T57_001164</name>
</gene>
<evidence type="ECO:0000256" key="1">
    <source>
        <dbReference type="SAM" id="SignalP"/>
    </source>
</evidence>
<dbReference type="EMBL" id="JALJXV010000002">
    <property type="protein sequence ID" value="MCP1674065.1"/>
    <property type="molecule type" value="Genomic_DNA"/>
</dbReference>
<feature type="chain" id="PRO_5042172199" evidence="1">
    <location>
        <begin position="30"/>
        <end position="352"/>
    </location>
</feature>
<comment type="caution">
    <text evidence="2">The sequence shown here is derived from an EMBL/GenBank/DDBJ whole genome shotgun (WGS) entry which is preliminary data.</text>
</comment>